<evidence type="ECO:0000313" key="4">
    <source>
        <dbReference type="Proteomes" id="UP001634393"/>
    </source>
</evidence>
<keyword evidence="2" id="KW-0732">Signal</keyword>
<keyword evidence="4" id="KW-1185">Reference proteome</keyword>
<organism evidence="3 4">
    <name type="scientific">Penstemon smallii</name>
    <dbReference type="NCBI Taxonomy" id="265156"/>
    <lineage>
        <taxon>Eukaryota</taxon>
        <taxon>Viridiplantae</taxon>
        <taxon>Streptophyta</taxon>
        <taxon>Embryophyta</taxon>
        <taxon>Tracheophyta</taxon>
        <taxon>Spermatophyta</taxon>
        <taxon>Magnoliopsida</taxon>
        <taxon>eudicotyledons</taxon>
        <taxon>Gunneridae</taxon>
        <taxon>Pentapetalae</taxon>
        <taxon>asterids</taxon>
        <taxon>lamiids</taxon>
        <taxon>Lamiales</taxon>
        <taxon>Plantaginaceae</taxon>
        <taxon>Cheloneae</taxon>
        <taxon>Penstemon</taxon>
    </lineage>
</organism>
<dbReference type="Pfam" id="PF02704">
    <property type="entry name" value="GASA"/>
    <property type="match status" value="1"/>
</dbReference>
<accession>A0ABD3RPH5</accession>
<dbReference type="InterPro" id="IPR003854">
    <property type="entry name" value="GASA"/>
</dbReference>
<dbReference type="EMBL" id="JBJXBP010000008">
    <property type="protein sequence ID" value="KAL3814072.1"/>
    <property type="molecule type" value="Genomic_DNA"/>
</dbReference>
<dbReference type="Proteomes" id="UP001634393">
    <property type="component" value="Unassembled WGS sequence"/>
</dbReference>
<comment type="caution">
    <text evidence="3">The sequence shown here is derived from an EMBL/GenBank/DDBJ whole genome shotgun (WGS) entry which is preliminary data.</text>
</comment>
<feature type="chain" id="PRO_5044891870" description="Snakin-2" evidence="2">
    <location>
        <begin position="25"/>
        <end position="104"/>
    </location>
</feature>
<name>A0ABD3RPH5_9LAMI</name>
<evidence type="ECO:0000313" key="3">
    <source>
        <dbReference type="EMBL" id="KAL3814072.1"/>
    </source>
</evidence>
<feature type="signal peptide" evidence="2">
    <location>
        <begin position="1"/>
        <end position="24"/>
    </location>
</feature>
<proteinExistence type="inferred from homology"/>
<comment type="similarity">
    <text evidence="1">Belongs to the GASA family.</text>
</comment>
<gene>
    <name evidence="3" type="ORF">ACJIZ3_015340</name>
</gene>
<reference evidence="3 4" key="1">
    <citation type="submission" date="2024-12" db="EMBL/GenBank/DDBJ databases">
        <title>The unique morphological basis and parallel evolutionary history of personate flowers in Penstemon.</title>
        <authorList>
            <person name="Depatie T.H."/>
            <person name="Wessinger C.A."/>
        </authorList>
    </citation>
    <scope>NUCLEOTIDE SEQUENCE [LARGE SCALE GENOMIC DNA]</scope>
    <source>
        <strain evidence="3">WTNN_2</strain>
        <tissue evidence="3">Leaf</tissue>
    </source>
</reference>
<evidence type="ECO:0008006" key="5">
    <source>
        <dbReference type="Google" id="ProtNLM"/>
    </source>
</evidence>
<dbReference type="PANTHER" id="PTHR23201">
    <property type="entry name" value="EXTENSIN, PROLINE-RICH PROTEIN"/>
    <property type="match status" value="1"/>
</dbReference>
<evidence type="ECO:0000256" key="1">
    <source>
        <dbReference type="ARBA" id="ARBA00010582"/>
    </source>
</evidence>
<evidence type="ECO:0000256" key="2">
    <source>
        <dbReference type="SAM" id="SignalP"/>
    </source>
</evidence>
<sequence>MAIPKVIVATIILSLLVLHHQVQAIQTNQVTSNAASKTAYTPRMDCGGACAARCKLSSRPKLCKRSCGTCCARCNCVPSGTYGNYHECLCYARLTTRNNKPKCP</sequence>
<dbReference type="PANTHER" id="PTHR23201:SF45">
    <property type="entry name" value="SNAKIN-2-LIKE"/>
    <property type="match status" value="1"/>
</dbReference>
<dbReference type="AlphaFoldDB" id="A0ABD3RPH5"/>
<protein>
    <recommendedName>
        <fullName evidence="5">Snakin-2</fullName>
    </recommendedName>
</protein>